<gene>
    <name evidence="1" type="ORF">RRG08_016028</name>
</gene>
<dbReference type="AlphaFoldDB" id="A0AAE1B4T8"/>
<keyword evidence="2" id="KW-1185">Reference proteome</keyword>
<name>A0AAE1B4T8_9GAST</name>
<organism evidence="1 2">
    <name type="scientific">Elysia crispata</name>
    <name type="common">lettuce slug</name>
    <dbReference type="NCBI Taxonomy" id="231223"/>
    <lineage>
        <taxon>Eukaryota</taxon>
        <taxon>Metazoa</taxon>
        <taxon>Spiralia</taxon>
        <taxon>Lophotrochozoa</taxon>
        <taxon>Mollusca</taxon>
        <taxon>Gastropoda</taxon>
        <taxon>Heterobranchia</taxon>
        <taxon>Euthyneura</taxon>
        <taxon>Panpulmonata</taxon>
        <taxon>Sacoglossa</taxon>
        <taxon>Placobranchoidea</taxon>
        <taxon>Plakobranchidae</taxon>
        <taxon>Elysia</taxon>
    </lineage>
</organism>
<dbReference type="EMBL" id="JAWDGP010000609">
    <property type="protein sequence ID" value="KAK3798951.1"/>
    <property type="molecule type" value="Genomic_DNA"/>
</dbReference>
<reference evidence="1" key="1">
    <citation type="journal article" date="2023" name="G3 (Bethesda)">
        <title>A reference genome for the long-term kleptoplast-retaining sea slug Elysia crispata morphotype clarki.</title>
        <authorList>
            <person name="Eastman K.E."/>
            <person name="Pendleton A.L."/>
            <person name="Shaikh M.A."/>
            <person name="Suttiyut T."/>
            <person name="Ogas R."/>
            <person name="Tomko P."/>
            <person name="Gavelis G."/>
            <person name="Widhalm J.R."/>
            <person name="Wisecaver J.H."/>
        </authorList>
    </citation>
    <scope>NUCLEOTIDE SEQUENCE</scope>
    <source>
        <strain evidence="1">ECLA1</strain>
    </source>
</reference>
<evidence type="ECO:0000313" key="1">
    <source>
        <dbReference type="EMBL" id="KAK3798951.1"/>
    </source>
</evidence>
<protein>
    <submittedName>
        <fullName evidence="1">Uncharacterized protein</fullName>
    </submittedName>
</protein>
<evidence type="ECO:0000313" key="2">
    <source>
        <dbReference type="Proteomes" id="UP001283361"/>
    </source>
</evidence>
<accession>A0AAE1B4T8</accession>
<sequence>MWRSLECFIPLIVTLSQITYRRVKATSDRNKSSLLHDAQRKARNDHSVRTYFTLRLVIAEENACTSPFLGAHKTNHRPPSHKPHFYSELRCPREKRPPLIGHD</sequence>
<proteinExistence type="predicted"/>
<dbReference type="Proteomes" id="UP001283361">
    <property type="component" value="Unassembled WGS sequence"/>
</dbReference>
<comment type="caution">
    <text evidence="1">The sequence shown here is derived from an EMBL/GenBank/DDBJ whole genome shotgun (WGS) entry which is preliminary data.</text>
</comment>